<dbReference type="PANTHER" id="PTHR34039:SF1">
    <property type="entry name" value="UPF0102 PROTEIN YRAN"/>
    <property type="match status" value="1"/>
</dbReference>
<dbReference type="InterPro" id="IPR003509">
    <property type="entry name" value="UPF0102_YraN-like"/>
</dbReference>
<dbReference type="AlphaFoldDB" id="A0A087VUN2"/>
<evidence type="ECO:0000313" key="3">
    <source>
        <dbReference type="EMBL" id="AIC92052.1"/>
    </source>
</evidence>
<dbReference type="Pfam" id="PF02021">
    <property type="entry name" value="UPF0102"/>
    <property type="match status" value="1"/>
</dbReference>
<evidence type="ECO:0000256" key="1">
    <source>
        <dbReference type="ARBA" id="ARBA00006738"/>
    </source>
</evidence>
<gene>
    <name evidence="3" type="ORF">BINDI_0780</name>
</gene>
<keyword evidence="3" id="KW-0378">Hydrolase</keyword>
<dbReference type="KEGG" id="bii:BINDI_0780"/>
<dbReference type="Gene3D" id="3.40.1350.10">
    <property type="match status" value="1"/>
</dbReference>
<dbReference type="InterPro" id="IPR011856">
    <property type="entry name" value="tRNA_endonuc-like_dom_sf"/>
</dbReference>
<dbReference type="InterPro" id="IPR011335">
    <property type="entry name" value="Restrct_endonuc-II-like"/>
</dbReference>
<evidence type="ECO:0000256" key="2">
    <source>
        <dbReference type="HAMAP-Rule" id="MF_00048"/>
    </source>
</evidence>
<protein>
    <recommendedName>
        <fullName evidence="2">UPF0102 protein BINDI_0780</fullName>
    </recommendedName>
</protein>
<dbReference type="OrthoDB" id="9794876at2"/>
<dbReference type="EMBL" id="CP006018">
    <property type="protein sequence ID" value="AIC92052.1"/>
    <property type="molecule type" value="Genomic_DNA"/>
</dbReference>
<dbReference type="GO" id="GO:0003676">
    <property type="term" value="F:nucleic acid binding"/>
    <property type="evidence" value="ECO:0007669"/>
    <property type="project" value="InterPro"/>
</dbReference>
<dbReference type="NCBIfam" id="TIGR00252">
    <property type="entry name" value="YraN family protein"/>
    <property type="match status" value="1"/>
</dbReference>
<dbReference type="GO" id="GO:0004519">
    <property type="term" value="F:endonuclease activity"/>
    <property type="evidence" value="ECO:0007669"/>
    <property type="project" value="UniProtKB-KW"/>
</dbReference>
<dbReference type="NCBIfam" id="NF009154">
    <property type="entry name" value="PRK12497.3-3"/>
    <property type="match status" value="1"/>
</dbReference>
<organism evidence="3 4">
    <name type="scientific">Bifidobacterium [indicum] DSM 20214 = LMG 11587</name>
    <dbReference type="NCBI Taxonomy" id="1341694"/>
    <lineage>
        <taxon>Bacteria</taxon>
        <taxon>Bacillati</taxon>
        <taxon>Actinomycetota</taxon>
        <taxon>Actinomycetes</taxon>
        <taxon>Bifidobacteriales</taxon>
        <taxon>Bifidobacteriaceae</taxon>
        <taxon>Bifidobacterium</taxon>
    </lineage>
</organism>
<name>A0A087VUN2_9BIFI</name>
<dbReference type="HOGENOM" id="CLU_100121_0_0_11"/>
<dbReference type="HAMAP" id="MF_00048">
    <property type="entry name" value="UPF0102"/>
    <property type="match status" value="1"/>
</dbReference>
<keyword evidence="4" id="KW-1185">Reference proteome</keyword>
<dbReference type="PANTHER" id="PTHR34039">
    <property type="entry name" value="UPF0102 PROTEIN YRAN"/>
    <property type="match status" value="1"/>
</dbReference>
<dbReference type="RefSeq" id="WP_081830786.1">
    <property type="nucleotide sequence ID" value="NZ_CP006018.1"/>
</dbReference>
<proteinExistence type="inferred from homology"/>
<dbReference type="SUPFAM" id="SSF52980">
    <property type="entry name" value="Restriction endonuclease-like"/>
    <property type="match status" value="1"/>
</dbReference>
<keyword evidence="3" id="KW-0540">Nuclease</keyword>
<dbReference type="Proteomes" id="UP000028569">
    <property type="component" value="Chromosome"/>
</dbReference>
<dbReference type="CDD" id="cd20736">
    <property type="entry name" value="PoNe_Nuclease"/>
    <property type="match status" value="1"/>
</dbReference>
<sequence length="195" mass="22497">MDTRKHTITRNHKPLEDVHDRAGTLAEVERLIRRIGLSGRELGRLGEEYASLWLQNQGWRIVTRNWHCRYGELDIIALDPSPNLVFIEVKTRRSTRYGPPCEAVGPAKQQRCRRAAVQWLIEHDRDPLIRHQGTRFDVVTLTIGDQTLNSGISSGVMDSDMRIHTATDDRPERLRPQACGWSPDSIFLRHIREAF</sequence>
<dbReference type="NCBIfam" id="NF009150">
    <property type="entry name" value="PRK12497.1-3"/>
    <property type="match status" value="1"/>
</dbReference>
<accession>A0A087VUN2</accession>
<reference evidence="3 4" key="1">
    <citation type="journal article" date="2014" name="Appl. Environ. Microbiol.">
        <title>Genomic encyclopedia of type strains of the genus Bifidobacterium.</title>
        <authorList>
            <person name="Milani C."/>
            <person name="Lugli G.A."/>
            <person name="Duranti S."/>
            <person name="Turroni F."/>
            <person name="Bottacini F."/>
            <person name="Mangifesta M."/>
            <person name="Sanchez B."/>
            <person name="Viappiani A."/>
            <person name="Mancabelli L."/>
            <person name="Taminiau B."/>
            <person name="Delcenserie V."/>
            <person name="Barrangou R."/>
            <person name="Margolles A."/>
            <person name="van Sinderen D."/>
            <person name="Ventura M."/>
        </authorList>
    </citation>
    <scope>NUCLEOTIDE SEQUENCE [LARGE SCALE GENOMIC DNA]</scope>
    <source>
        <strain evidence="3 4">LMG 11587</strain>
    </source>
</reference>
<evidence type="ECO:0000313" key="4">
    <source>
        <dbReference type="Proteomes" id="UP000028569"/>
    </source>
</evidence>
<comment type="similarity">
    <text evidence="1 2">Belongs to the UPF0102 family.</text>
</comment>
<keyword evidence="3" id="KW-0255">Endonuclease</keyword>